<accession>A0A6L6PMS9</accession>
<name>A0A6L6PMS9_9BURK</name>
<dbReference type="Proteomes" id="UP000475582">
    <property type="component" value="Unassembled WGS sequence"/>
</dbReference>
<dbReference type="AlphaFoldDB" id="A0A6L6PMS9"/>
<evidence type="ECO:0000256" key="1">
    <source>
        <dbReference type="SAM" id="SignalP"/>
    </source>
</evidence>
<evidence type="ECO:0000313" key="3">
    <source>
        <dbReference type="Proteomes" id="UP000475582"/>
    </source>
</evidence>
<keyword evidence="1" id="KW-0732">Signal</keyword>
<feature type="signal peptide" evidence="1">
    <location>
        <begin position="1"/>
        <end position="21"/>
    </location>
</feature>
<dbReference type="EMBL" id="WNKY01000034">
    <property type="protein sequence ID" value="MTV40428.1"/>
    <property type="molecule type" value="Genomic_DNA"/>
</dbReference>
<feature type="chain" id="PRO_5026860911" evidence="1">
    <location>
        <begin position="22"/>
        <end position="88"/>
    </location>
</feature>
<evidence type="ECO:0000313" key="2">
    <source>
        <dbReference type="EMBL" id="MTV40428.1"/>
    </source>
</evidence>
<comment type="caution">
    <text evidence="2">The sequence shown here is derived from an EMBL/GenBank/DDBJ whole genome shotgun (WGS) entry which is preliminary data.</text>
</comment>
<dbReference type="RefSeq" id="WP_155466360.1">
    <property type="nucleotide sequence ID" value="NZ_WNKY01000034.1"/>
</dbReference>
<gene>
    <name evidence="2" type="ORF">GM676_22960</name>
</gene>
<keyword evidence="3" id="KW-1185">Reference proteome</keyword>
<reference evidence="2 3" key="1">
    <citation type="submission" date="2019-11" db="EMBL/GenBank/DDBJ databases">
        <title>Type strains purchased from KCTC, JCM and DSMZ.</title>
        <authorList>
            <person name="Lu H."/>
        </authorList>
    </citation>
    <scope>NUCLEOTIDE SEQUENCE [LARGE SCALE GENOMIC DNA]</scope>
    <source>
        <strain evidence="2 3">KCTC 22382</strain>
    </source>
</reference>
<protein>
    <submittedName>
        <fullName evidence="2">Uncharacterized protein</fullName>
    </submittedName>
</protein>
<dbReference type="OrthoDB" id="9988822at2"/>
<proteinExistence type="predicted"/>
<sequence length="88" mass="9500">MRRLRFLFLLLVFVLSSSAQAMASMHKCCPSAACDISQCIDMGCAPPAPAMAFNRQAAVLPLGAAPVYALPVTTRLSDPYEEVWTPPD</sequence>
<organism evidence="2 3">
    <name type="scientific">Duganella radicis</name>
    <dbReference type="NCBI Taxonomy" id="551988"/>
    <lineage>
        <taxon>Bacteria</taxon>
        <taxon>Pseudomonadati</taxon>
        <taxon>Pseudomonadota</taxon>
        <taxon>Betaproteobacteria</taxon>
        <taxon>Burkholderiales</taxon>
        <taxon>Oxalobacteraceae</taxon>
        <taxon>Telluria group</taxon>
        <taxon>Duganella</taxon>
    </lineage>
</organism>